<feature type="compositionally biased region" description="Basic and acidic residues" evidence="1">
    <location>
        <begin position="246"/>
        <end position="258"/>
    </location>
</feature>
<dbReference type="Pfam" id="PF13583">
    <property type="entry name" value="Reprolysin_4"/>
    <property type="match status" value="1"/>
</dbReference>
<feature type="compositionally biased region" description="Polar residues" evidence="1">
    <location>
        <begin position="95"/>
        <end position="108"/>
    </location>
</feature>
<gene>
    <name evidence="4" type="ORF">G7068_07605</name>
</gene>
<dbReference type="GO" id="GO:0008237">
    <property type="term" value="F:metallopeptidase activity"/>
    <property type="evidence" value="ECO:0007669"/>
    <property type="project" value="InterPro"/>
</dbReference>
<reference evidence="4 5" key="1">
    <citation type="submission" date="2020-03" db="EMBL/GenBank/DDBJ databases">
        <title>Leucobacter sp. nov., isolated from beetles.</title>
        <authorList>
            <person name="Hyun D.-W."/>
            <person name="Bae J.-W."/>
        </authorList>
    </citation>
    <scope>NUCLEOTIDE SEQUENCE [LARGE SCALE GENOMIC DNA]</scope>
    <source>
        <strain evidence="4 5">HDW9C</strain>
    </source>
</reference>
<dbReference type="RefSeq" id="WP_166290766.1">
    <property type="nucleotide sequence ID" value="NZ_CP049863.1"/>
</dbReference>
<evidence type="ECO:0000256" key="1">
    <source>
        <dbReference type="SAM" id="MobiDB-lite"/>
    </source>
</evidence>
<name>A0A6G7XFC3_9MICO</name>
<dbReference type="Gene3D" id="3.40.390.10">
    <property type="entry name" value="Collagenase (Catalytic Domain)"/>
    <property type="match status" value="1"/>
</dbReference>
<dbReference type="Proteomes" id="UP000502677">
    <property type="component" value="Chromosome"/>
</dbReference>
<dbReference type="PANTHER" id="PTHR43308">
    <property type="entry name" value="OUTER MEMBRANE PROTEIN ALPHA-RELATED"/>
    <property type="match status" value="1"/>
</dbReference>
<feature type="domain" description="SLH" evidence="3">
    <location>
        <begin position="534"/>
        <end position="596"/>
    </location>
</feature>
<sequence length="716" mass="77305">MTSKFCHPRQRSITFFLFVPLMIGLSGFAVPNPANAEDSSDSAAEDSTGSEKTQAESPLEGPEVDDSSGDSGSKDSIQITEPSDETWFLDESPTAGMNSEGQNLSGEAQRSRLVDFDAGAALHALVAESDLKSGDLAERTVVSSAESFDFQAFDGEIRHINIREVAVMAPLDGGSQPVVEVLGDESVGGGNTSLASFVFSPDDAGEYQLSASINSTGEDSIRVEATGETLYQIDEVSSNTPGVERTFVDDDAPPKDGELELDAPEYEDNGVPLVPGSAAYKAAKAPNYEVTVLAVAANGIGGAAVAEGQMRGLIGEANAAFEYSGIRTRLRLLGAMGVSFSQNLWDMGEDLKALDRGKGVFANVHSRRNELGADIVSMIVPTSSTKDNYSYTCGVAWRAGQGKYNKNIGQLAYDASYGFNVVATQDAIRGGVQCPHFAFAHEVGHNLGANHDPDHSNVTYGDEGYIHGYAVPGAARDIMSYQCNWNTPCAESQQFASPWKTFRGYPNFVSGNTWQSNAARMIEETSTVASEWRTTTVGYDVPTSHKFRKEIMWLVNRKISSGYADGSFRPGESISREAMSAFLFRMRKVRNFKVPATAKTFSDVPKSQRFYTYIMWMSSEKITTGNADGTFKPKDAVSREAMAAFLYRYAGSPTFTPTAAPFSDVPKTHKFYKQIAWLKSVGITTGNADGTFGPSNAVSREAMAAFLYRYNAKGLK</sequence>
<dbReference type="InterPro" id="IPR001119">
    <property type="entry name" value="SLH_dom"/>
</dbReference>
<protein>
    <recommendedName>
        <fullName evidence="3">SLH domain-containing protein</fullName>
    </recommendedName>
</protein>
<evidence type="ECO:0000313" key="4">
    <source>
        <dbReference type="EMBL" id="QIK63078.1"/>
    </source>
</evidence>
<dbReference type="InterPro" id="IPR024079">
    <property type="entry name" value="MetalloPept_cat_dom_sf"/>
</dbReference>
<keyword evidence="2" id="KW-0732">Signal</keyword>
<evidence type="ECO:0000313" key="5">
    <source>
        <dbReference type="Proteomes" id="UP000502677"/>
    </source>
</evidence>
<dbReference type="EMBL" id="CP049863">
    <property type="protein sequence ID" value="QIK63078.1"/>
    <property type="molecule type" value="Genomic_DNA"/>
</dbReference>
<proteinExistence type="predicted"/>
<feature type="region of interest" description="Disordered" evidence="1">
    <location>
        <begin position="31"/>
        <end position="108"/>
    </location>
</feature>
<dbReference type="InterPro" id="IPR051465">
    <property type="entry name" value="Cell_Envelope_Struct_Comp"/>
</dbReference>
<dbReference type="PROSITE" id="PS51272">
    <property type="entry name" value="SLH"/>
    <property type="match status" value="3"/>
</dbReference>
<dbReference type="KEGG" id="lvi:G7068_07605"/>
<dbReference type="AlphaFoldDB" id="A0A6G7XFC3"/>
<feature type="signal peptide" evidence="2">
    <location>
        <begin position="1"/>
        <end position="36"/>
    </location>
</feature>
<evidence type="ECO:0000259" key="3">
    <source>
        <dbReference type="PROSITE" id="PS51272"/>
    </source>
</evidence>
<accession>A0A6G7XFC3</accession>
<feature type="domain" description="SLH" evidence="3">
    <location>
        <begin position="597"/>
        <end position="660"/>
    </location>
</feature>
<feature type="compositionally biased region" description="Acidic residues" evidence="1">
    <location>
        <begin position="259"/>
        <end position="268"/>
    </location>
</feature>
<dbReference type="Pfam" id="PF00395">
    <property type="entry name" value="SLH"/>
    <property type="match status" value="3"/>
</dbReference>
<feature type="domain" description="SLH" evidence="3">
    <location>
        <begin position="661"/>
        <end position="716"/>
    </location>
</feature>
<keyword evidence="5" id="KW-1185">Reference proteome</keyword>
<dbReference type="SUPFAM" id="SSF55486">
    <property type="entry name" value="Metalloproteases ('zincins'), catalytic domain"/>
    <property type="match status" value="1"/>
</dbReference>
<evidence type="ECO:0000256" key="2">
    <source>
        <dbReference type="SAM" id="SignalP"/>
    </source>
</evidence>
<feature type="chain" id="PRO_5026087015" description="SLH domain-containing protein" evidence="2">
    <location>
        <begin position="37"/>
        <end position="716"/>
    </location>
</feature>
<feature type="region of interest" description="Disordered" evidence="1">
    <location>
        <begin position="241"/>
        <end position="268"/>
    </location>
</feature>
<organism evidence="4 5">
    <name type="scientific">Leucobacter viscericola</name>
    <dbReference type="NCBI Taxonomy" id="2714935"/>
    <lineage>
        <taxon>Bacteria</taxon>
        <taxon>Bacillati</taxon>
        <taxon>Actinomycetota</taxon>
        <taxon>Actinomycetes</taxon>
        <taxon>Micrococcales</taxon>
        <taxon>Microbacteriaceae</taxon>
        <taxon>Leucobacter</taxon>
    </lineage>
</organism>